<evidence type="ECO:0000256" key="4">
    <source>
        <dbReference type="PROSITE-ProRule" id="PRU00335"/>
    </source>
</evidence>
<dbReference type="Gene3D" id="1.10.357.10">
    <property type="entry name" value="Tetracycline Repressor, domain 2"/>
    <property type="match status" value="2"/>
</dbReference>
<reference evidence="7" key="1">
    <citation type="journal article" date="2019" name="Int. J. Syst. Evol. Microbiol.">
        <title>The Global Catalogue of Microorganisms (GCM) 10K type strain sequencing project: providing services to taxonomists for standard genome sequencing and annotation.</title>
        <authorList>
            <consortium name="The Broad Institute Genomics Platform"/>
            <consortium name="The Broad Institute Genome Sequencing Center for Infectious Disease"/>
            <person name="Wu L."/>
            <person name="Ma J."/>
        </authorList>
    </citation>
    <scope>NUCLEOTIDE SEQUENCE [LARGE SCALE GENOMIC DNA]</scope>
    <source>
        <strain evidence="7">CCUG 55074</strain>
    </source>
</reference>
<dbReference type="InterPro" id="IPR050109">
    <property type="entry name" value="HTH-type_TetR-like_transc_reg"/>
</dbReference>
<dbReference type="InterPro" id="IPR001647">
    <property type="entry name" value="HTH_TetR"/>
</dbReference>
<dbReference type="PROSITE" id="PS50977">
    <property type="entry name" value="HTH_TETR_2"/>
    <property type="match status" value="1"/>
</dbReference>
<dbReference type="RefSeq" id="WP_377352499.1">
    <property type="nucleotide sequence ID" value="NZ_JBHTLQ010000005.1"/>
</dbReference>
<comment type="caution">
    <text evidence="6">The sequence shown here is derived from an EMBL/GenBank/DDBJ whole genome shotgun (WGS) entry which is preliminary data.</text>
</comment>
<keyword evidence="3" id="KW-0804">Transcription</keyword>
<keyword evidence="2 4" id="KW-0238">DNA-binding</keyword>
<evidence type="ECO:0000256" key="2">
    <source>
        <dbReference type="ARBA" id="ARBA00023125"/>
    </source>
</evidence>
<feature type="DNA-binding region" description="H-T-H motif" evidence="4">
    <location>
        <begin position="228"/>
        <end position="247"/>
    </location>
</feature>
<feature type="domain" description="HTH tetR-type" evidence="5">
    <location>
        <begin position="205"/>
        <end position="265"/>
    </location>
</feature>
<evidence type="ECO:0000256" key="1">
    <source>
        <dbReference type="ARBA" id="ARBA00023015"/>
    </source>
</evidence>
<keyword evidence="1" id="KW-0805">Transcription regulation</keyword>
<dbReference type="PRINTS" id="PR00455">
    <property type="entry name" value="HTHTETR"/>
</dbReference>
<dbReference type="PANTHER" id="PTHR30055">
    <property type="entry name" value="HTH-TYPE TRANSCRIPTIONAL REGULATOR RUTR"/>
    <property type="match status" value="1"/>
</dbReference>
<keyword evidence="7" id="KW-1185">Reference proteome</keyword>
<evidence type="ECO:0000313" key="6">
    <source>
        <dbReference type="EMBL" id="MFD1189617.1"/>
    </source>
</evidence>
<protein>
    <submittedName>
        <fullName evidence="6">TetR family transcriptional regulator</fullName>
    </submittedName>
</protein>
<accession>A0ABW3SYT4</accession>
<sequence length="390" mass="40536">MSDPSRRLVTAAARLLADRGRPGVSARAVAAEARLAASAINYNLGGLEQLLSTALEVGCEEAAAWLARCEPQVARLPATPDGAALALEAVILAWTGEARDLALLYQEAAGTEVGARWTGLWADFWARTAERCGLGAVEGRLLHAAFESEALFQLSGWSPVLEAAALRELCGQFGALWLGASPGLVTGACRIAEEGAGARPEGSLAAPALRIADAAAEVVAEKGLAGLTHRAVAMRAGVTTGAVTHHFRTIEDLVAGAIRGQVSALSRVTPGGQAPATPDGFVDALFFHARADRPSIPVLSRRGLFLAAVRRPDLARAGAVIRFAHGGTTRDSLVRLFRVEADQGVVVAGVLARLLSALWSACAGQADPAEARAILAEAVIRRPLDRLGAR</sequence>
<dbReference type="EMBL" id="JBHTLQ010000005">
    <property type="protein sequence ID" value="MFD1189617.1"/>
    <property type="molecule type" value="Genomic_DNA"/>
</dbReference>
<evidence type="ECO:0000256" key="3">
    <source>
        <dbReference type="ARBA" id="ARBA00023163"/>
    </source>
</evidence>
<gene>
    <name evidence="6" type="ORF">ACFQ27_03420</name>
</gene>
<dbReference type="SUPFAM" id="SSF46689">
    <property type="entry name" value="Homeodomain-like"/>
    <property type="match status" value="2"/>
</dbReference>
<name>A0ABW3SYT4_9CAUL</name>
<organism evidence="6 7">
    <name type="scientific">Phenylobacterium conjunctum</name>
    <dbReference type="NCBI Taxonomy" id="1298959"/>
    <lineage>
        <taxon>Bacteria</taxon>
        <taxon>Pseudomonadati</taxon>
        <taxon>Pseudomonadota</taxon>
        <taxon>Alphaproteobacteria</taxon>
        <taxon>Caulobacterales</taxon>
        <taxon>Caulobacteraceae</taxon>
        <taxon>Phenylobacterium</taxon>
    </lineage>
</organism>
<dbReference type="InterPro" id="IPR009057">
    <property type="entry name" value="Homeodomain-like_sf"/>
</dbReference>
<dbReference type="Pfam" id="PF00440">
    <property type="entry name" value="TetR_N"/>
    <property type="match status" value="1"/>
</dbReference>
<evidence type="ECO:0000313" key="7">
    <source>
        <dbReference type="Proteomes" id="UP001597216"/>
    </source>
</evidence>
<evidence type="ECO:0000259" key="5">
    <source>
        <dbReference type="PROSITE" id="PS50977"/>
    </source>
</evidence>
<dbReference type="Proteomes" id="UP001597216">
    <property type="component" value="Unassembled WGS sequence"/>
</dbReference>
<proteinExistence type="predicted"/>
<dbReference type="PANTHER" id="PTHR30055:SF234">
    <property type="entry name" value="HTH-TYPE TRANSCRIPTIONAL REGULATOR BETI"/>
    <property type="match status" value="1"/>
</dbReference>